<dbReference type="PANTHER" id="PTHR12767">
    <property type="entry name" value="BCL7 RELATED"/>
    <property type="match status" value="1"/>
</dbReference>
<dbReference type="AlphaFoldDB" id="A0A267F5V1"/>
<feature type="compositionally biased region" description="Polar residues" evidence="2">
    <location>
        <begin position="182"/>
        <end position="191"/>
    </location>
</feature>
<dbReference type="Proteomes" id="UP000215902">
    <property type="component" value="Unassembled WGS sequence"/>
</dbReference>
<evidence type="ECO:0000313" key="5">
    <source>
        <dbReference type="Proteomes" id="UP000215902"/>
    </source>
</evidence>
<sequence length="229" mass="23372">MFSRGLRSETRSKAKEDLKKIVSTIEHVRKWEKKWVHIKDTSLTVYKWIPSAEQNFTRHKPKPYQVSDKARFALSGPEAASSATPDEAAAAAAVAAAAADADAAAAAVAVDSAAAVDTSSIIAPMSSASAVAAAASSAPTGLDVDLDSANGDSNIGLGGSLGVGDSNNSPPTNLLMDDDSKSGGTEFTAGSCQGPGGPSEDNTNSDLMSACQDASQDGPPAAKRTKQDF</sequence>
<dbReference type="EMBL" id="NIVC01001346">
    <property type="protein sequence ID" value="PAA69116.1"/>
    <property type="molecule type" value="Genomic_DNA"/>
</dbReference>
<dbReference type="PANTHER" id="PTHR12767:SF9">
    <property type="entry name" value="BCL7-LIKE"/>
    <property type="match status" value="1"/>
</dbReference>
<organism evidence="4 5">
    <name type="scientific">Macrostomum lignano</name>
    <dbReference type="NCBI Taxonomy" id="282301"/>
    <lineage>
        <taxon>Eukaryota</taxon>
        <taxon>Metazoa</taxon>
        <taxon>Spiralia</taxon>
        <taxon>Lophotrochozoa</taxon>
        <taxon>Platyhelminthes</taxon>
        <taxon>Rhabditophora</taxon>
        <taxon>Macrostomorpha</taxon>
        <taxon>Macrostomida</taxon>
        <taxon>Macrostomidae</taxon>
        <taxon>Macrostomum</taxon>
    </lineage>
</organism>
<proteinExistence type="inferred from homology"/>
<reference evidence="4 5" key="1">
    <citation type="submission" date="2017-06" db="EMBL/GenBank/DDBJ databases">
        <title>A platform for efficient transgenesis in Macrostomum lignano, a flatworm model organism for stem cell research.</title>
        <authorList>
            <person name="Berezikov E."/>
        </authorList>
    </citation>
    <scope>NUCLEOTIDE SEQUENCE [LARGE SCALE GENOMIC DNA]</scope>
    <source>
        <strain evidence="4">DV1</strain>
        <tissue evidence="4">Whole organism</tissue>
    </source>
</reference>
<evidence type="ECO:0000313" key="3">
    <source>
        <dbReference type="EMBL" id="PAA48917.1"/>
    </source>
</evidence>
<dbReference type="InterPro" id="IPR006804">
    <property type="entry name" value="BCL7"/>
</dbReference>
<protein>
    <recommendedName>
        <fullName evidence="6">B-cell CLL/lymphoma 7 protein family member A</fullName>
    </recommendedName>
</protein>
<comment type="caution">
    <text evidence="4">The sequence shown here is derived from an EMBL/GenBank/DDBJ whole genome shotgun (WGS) entry which is preliminary data.</text>
</comment>
<accession>A0A267F5V1</accession>
<evidence type="ECO:0000256" key="1">
    <source>
        <dbReference type="ARBA" id="ARBA00010326"/>
    </source>
</evidence>
<keyword evidence="5" id="KW-1185">Reference proteome</keyword>
<dbReference type="STRING" id="282301.A0A267F5V1"/>
<name>A0A267F5V1_9PLAT</name>
<evidence type="ECO:0008006" key="6">
    <source>
        <dbReference type="Google" id="ProtNLM"/>
    </source>
</evidence>
<feature type="region of interest" description="Disordered" evidence="2">
    <location>
        <begin position="157"/>
        <end position="229"/>
    </location>
</feature>
<dbReference type="Pfam" id="PF04714">
    <property type="entry name" value="BCL_N"/>
    <property type="match status" value="1"/>
</dbReference>
<feature type="compositionally biased region" description="Polar residues" evidence="2">
    <location>
        <begin position="200"/>
        <end position="215"/>
    </location>
</feature>
<gene>
    <name evidence="4" type="ORF">BOX15_Mlig015668g1</name>
    <name evidence="3" type="ORF">BOX15_Mlig026371g1</name>
</gene>
<comment type="similarity">
    <text evidence="1">Belongs to the BCL7 family.</text>
</comment>
<evidence type="ECO:0000256" key="2">
    <source>
        <dbReference type="SAM" id="MobiDB-lite"/>
    </source>
</evidence>
<evidence type="ECO:0000313" key="4">
    <source>
        <dbReference type="EMBL" id="PAA69116.1"/>
    </source>
</evidence>
<dbReference type="EMBL" id="NIVC01004016">
    <property type="protein sequence ID" value="PAA48917.1"/>
    <property type="molecule type" value="Genomic_DNA"/>
</dbReference>
<dbReference type="OrthoDB" id="5989898at2759"/>